<evidence type="ECO:0000313" key="1">
    <source>
        <dbReference type="EMBL" id="SVA82052.1"/>
    </source>
</evidence>
<gene>
    <name evidence="1" type="ORF">METZ01_LOCUS134906</name>
</gene>
<accession>A0A381YZJ5</accession>
<dbReference type="AlphaFoldDB" id="A0A381YZJ5"/>
<protein>
    <recommendedName>
        <fullName evidence="2">Disulfide bond formation protein DsbA</fullName>
    </recommendedName>
</protein>
<sequence>VTARWVVDGVQPERDLEVTWEPISLLLKNDPDPSSDRYPVYKRTHDLLRVLESVRAADGNDGVFALYWEFGRRIHHDRELMGFPVVDALSSAGLDRSHSEAYDDEAWDGEIRTRMDAGLELAGDDIGTPIIAFDNAAGVRVGIFGPVITRVPDRDLSLQLWDGLTAVMAVPGFWELKRTRTERPEFGERP</sequence>
<feature type="non-terminal residue" evidence="1">
    <location>
        <position position="1"/>
    </location>
</feature>
<dbReference type="Gene3D" id="3.40.30.10">
    <property type="entry name" value="Glutaredoxin"/>
    <property type="match status" value="1"/>
</dbReference>
<reference evidence="1" key="1">
    <citation type="submission" date="2018-05" db="EMBL/GenBank/DDBJ databases">
        <authorList>
            <person name="Lanie J.A."/>
            <person name="Ng W.-L."/>
            <person name="Kazmierczak K.M."/>
            <person name="Andrzejewski T.M."/>
            <person name="Davidsen T.M."/>
            <person name="Wayne K.J."/>
            <person name="Tettelin H."/>
            <person name="Glass J.I."/>
            <person name="Rusch D."/>
            <person name="Podicherti R."/>
            <person name="Tsui H.-C.T."/>
            <person name="Winkler M.E."/>
        </authorList>
    </citation>
    <scope>NUCLEOTIDE SEQUENCE</scope>
</reference>
<dbReference type="Pfam" id="PF22234">
    <property type="entry name" value="Rv2466c-like"/>
    <property type="match status" value="1"/>
</dbReference>
<dbReference type="EMBL" id="UINC01019384">
    <property type="protein sequence ID" value="SVA82052.1"/>
    <property type="molecule type" value="Genomic_DNA"/>
</dbReference>
<proteinExistence type="predicted"/>
<evidence type="ECO:0008006" key="2">
    <source>
        <dbReference type="Google" id="ProtNLM"/>
    </source>
</evidence>
<name>A0A381YZJ5_9ZZZZ</name>
<organism evidence="1">
    <name type="scientific">marine metagenome</name>
    <dbReference type="NCBI Taxonomy" id="408172"/>
    <lineage>
        <taxon>unclassified sequences</taxon>
        <taxon>metagenomes</taxon>
        <taxon>ecological metagenomes</taxon>
    </lineage>
</organism>
<dbReference type="InterPro" id="IPR053977">
    <property type="entry name" value="Rv2466c-like"/>
</dbReference>